<feature type="compositionally biased region" description="Basic residues" evidence="4">
    <location>
        <begin position="27"/>
        <end position="36"/>
    </location>
</feature>
<sequence length="407" mass="45629">MRHAKRHLQSSSIFPILDRQPVTLIRSRGRRQHRHSSAAPRQKSPPDRRAEPLTPLPPQLQARPALPCSKAQARDHHHRPVCDCLAMHRAAPAPRSTAMPLPHLPLALARLALWLLHLLLANTLLSLLLPLSLFLSPTTTYNASSLIASTVWAHIQHLFTSANGARILVLGDALPPGESAIVVSNHVEWTDFYLVQALAQRAGMLGRCRWFAKRELRWVPFLGWGLWAMGMPLVSRRWAEDEREMERVFEGVVGEGWPMWLISFSESTRLTPSKRALAAAHARKTNKTLPPHLLLPRTKGFAASVQHLRAAPHVRAIYDLTLAYADTAQEPFAFQSPPTFAQSVLQGDIGRRWKMAVHVRRFVVEDLPGSEEGLRAWLEERWVEKGEVLEGLKRGLEGGGGWEGVDL</sequence>
<keyword evidence="8" id="KW-1185">Reference proteome</keyword>
<comment type="caution">
    <text evidence="7">The sequence shown here is derived from an EMBL/GenBank/DDBJ whole genome shotgun (WGS) entry which is preliminary data.</text>
</comment>
<keyword evidence="3" id="KW-0012">Acyltransferase</keyword>
<accession>A0AB34KEQ5</accession>
<reference evidence="7 8" key="1">
    <citation type="journal article" date="2020" name="Microbiol. Resour. Announc.">
        <title>Draft Genome Sequence of a Cladosporium Species Isolated from the Mesophotic Ascidian Didemnum maculosum.</title>
        <authorList>
            <person name="Gioti A."/>
            <person name="Siaperas R."/>
            <person name="Nikolaivits E."/>
            <person name="Le Goff G."/>
            <person name="Ouazzani J."/>
            <person name="Kotoulas G."/>
            <person name="Topakas E."/>
        </authorList>
    </citation>
    <scope>NUCLEOTIDE SEQUENCE [LARGE SCALE GENOMIC DNA]</scope>
    <source>
        <strain evidence="7 8">TM138-S3</strain>
    </source>
</reference>
<organism evidence="7 8">
    <name type="scientific">Cladosporium halotolerans</name>
    <dbReference type="NCBI Taxonomy" id="1052096"/>
    <lineage>
        <taxon>Eukaryota</taxon>
        <taxon>Fungi</taxon>
        <taxon>Dikarya</taxon>
        <taxon>Ascomycota</taxon>
        <taxon>Pezizomycotina</taxon>
        <taxon>Dothideomycetes</taxon>
        <taxon>Dothideomycetidae</taxon>
        <taxon>Cladosporiales</taxon>
        <taxon>Cladosporiaceae</taxon>
        <taxon>Cladosporium</taxon>
    </lineage>
</organism>
<dbReference type="SUPFAM" id="SSF69593">
    <property type="entry name" value="Glycerol-3-phosphate (1)-acyltransferase"/>
    <property type="match status" value="1"/>
</dbReference>
<name>A0AB34KEQ5_9PEZI</name>
<dbReference type="Pfam" id="PF01553">
    <property type="entry name" value="Acyltransferase"/>
    <property type="match status" value="1"/>
</dbReference>
<dbReference type="GO" id="GO:0003841">
    <property type="term" value="F:1-acylglycerol-3-phosphate O-acyltransferase activity"/>
    <property type="evidence" value="ECO:0007669"/>
    <property type="project" value="TreeGrafter"/>
</dbReference>
<evidence type="ECO:0000313" key="7">
    <source>
        <dbReference type="EMBL" id="KAL1583539.1"/>
    </source>
</evidence>
<keyword evidence="5" id="KW-0812">Transmembrane</keyword>
<dbReference type="PANTHER" id="PTHR10983:SF24">
    <property type="entry name" value="1-ACYLGLYCEROL-3-PHOSPHATE O-ACYLTRANSFERASE 3, ISOFORM E-RELATED"/>
    <property type="match status" value="1"/>
</dbReference>
<dbReference type="SMART" id="SM00563">
    <property type="entry name" value="PlsC"/>
    <property type="match status" value="1"/>
</dbReference>
<dbReference type="GO" id="GO:0012505">
    <property type="term" value="C:endomembrane system"/>
    <property type="evidence" value="ECO:0007669"/>
    <property type="project" value="TreeGrafter"/>
</dbReference>
<dbReference type="EMBL" id="JAAQHG020000034">
    <property type="protein sequence ID" value="KAL1583539.1"/>
    <property type="molecule type" value="Genomic_DNA"/>
</dbReference>
<feature type="domain" description="Phospholipid/glycerol acyltransferase" evidence="6">
    <location>
        <begin position="180"/>
        <end position="302"/>
    </location>
</feature>
<dbReference type="AlphaFoldDB" id="A0AB34KEQ5"/>
<dbReference type="InterPro" id="IPR002123">
    <property type="entry name" value="Plipid/glycerol_acylTrfase"/>
</dbReference>
<protein>
    <recommendedName>
        <fullName evidence="6">Phospholipid/glycerol acyltransferase domain-containing protein</fullName>
    </recommendedName>
</protein>
<dbReference type="Pfam" id="PF16076">
    <property type="entry name" value="Acyltransf_C"/>
    <property type="match status" value="1"/>
</dbReference>
<feature type="transmembrane region" description="Helical" evidence="5">
    <location>
        <begin position="111"/>
        <end position="135"/>
    </location>
</feature>
<evidence type="ECO:0000256" key="5">
    <source>
        <dbReference type="SAM" id="Phobius"/>
    </source>
</evidence>
<evidence type="ECO:0000313" key="8">
    <source>
        <dbReference type="Proteomes" id="UP000803884"/>
    </source>
</evidence>
<feature type="region of interest" description="Disordered" evidence="4">
    <location>
        <begin position="26"/>
        <end position="72"/>
    </location>
</feature>
<evidence type="ECO:0000256" key="2">
    <source>
        <dbReference type="ARBA" id="ARBA00022679"/>
    </source>
</evidence>
<dbReference type="PANTHER" id="PTHR10983">
    <property type="entry name" value="1-ACYLGLYCEROL-3-PHOSPHATE ACYLTRANSFERASE-RELATED"/>
    <property type="match status" value="1"/>
</dbReference>
<keyword evidence="5" id="KW-0472">Membrane</keyword>
<evidence type="ECO:0000256" key="1">
    <source>
        <dbReference type="ARBA" id="ARBA00008655"/>
    </source>
</evidence>
<dbReference type="InterPro" id="IPR032098">
    <property type="entry name" value="Acyltransf_C"/>
</dbReference>
<dbReference type="Proteomes" id="UP000803884">
    <property type="component" value="Unassembled WGS sequence"/>
</dbReference>
<evidence type="ECO:0000256" key="4">
    <source>
        <dbReference type="SAM" id="MobiDB-lite"/>
    </source>
</evidence>
<proteinExistence type="inferred from homology"/>
<gene>
    <name evidence="7" type="ORF">WHR41_07674</name>
</gene>
<comment type="similarity">
    <text evidence="1">Belongs to the 1-acyl-sn-glycerol-3-phosphate acyltransferase family.</text>
</comment>
<keyword evidence="5" id="KW-1133">Transmembrane helix</keyword>
<evidence type="ECO:0000259" key="6">
    <source>
        <dbReference type="SMART" id="SM00563"/>
    </source>
</evidence>
<dbReference type="GeneID" id="96009116"/>
<dbReference type="CDD" id="cd07990">
    <property type="entry name" value="LPLAT_LCLAT1-like"/>
    <property type="match status" value="1"/>
</dbReference>
<evidence type="ECO:0000256" key="3">
    <source>
        <dbReference type="ARBA" id="ARBA00023315"/>
    </source>
</evidence>
<dbReference type="RefSeq" id="XP_069226646.1">
    <property type="nucleotide sequence ID" value="XM_069376278.1"/>
</dbReference>
<keyword evidence="2" id="KW-0808">Transferase</keyword>